<dbReference type="EMBL" id="MK072017">
    <property type="protein sequence ID" value="AYV77227.1"/>
    <property type="molecule type" value="Genomic_DNA"/>
</dbReference>
<name>A0A3G4ZQQ8_9VIRU</name>
<evidence type="ECO:0000313" key="4">
    <source>
        <dbReference type="EMBL" id="AYV77227.1"/>
    </source>
</evidence>
<accession>A0A3G4ZQQ8</accession>
<protein>
    <submittedName>
        <fullName evidence="4">P4B major core protein</fullName>
    </submittedName>
</protein>
<dbReference type="Pfam" id="PF03292">
    <property type="entry name" value="Pox_P4B"/>
    <property type="match status" value="1"/>
</dbReference>
<evidence type="ECO:0000256" key="2">
    <source>
        <dbReference type="ARBA" id="ARBA00022844"/>
    </source>
</evidence>
<evidence type="ECO:0000256" key="3">
    <source>
        <dbReference type="SAM" id="MobiDB-lite"/>
    </source>
</evidence>
<keyword evidence="2" id="KW-0946">Virion</keyword>
<proteinExistence type="predicted"/>
<organism evidence="4">
    <name type="scientific">Barrevirus sp</name>
    <dbReference type="NCBI Taxonomy" id="2487763"/>
    <lineage>
        <taxon>Viruses</taxon>
        <taxon>Varidnaviria</taxon>
        <taxon>Bamfordvirae</taxon>
        <taxon>Nucleocytoviricota</taxon>
        <taxon>Megaviricetes</taxon>
        <taxon>Imitervirales</taxon>
        <taxon>Mimiviridae</taxon>
        <taxon>Klosneuvirinae</taxon>
    </lineage>
</organism>
<comment type="subcellular location">
    <subcellularLocation>
        <location evidence="1">Virion</location>
    </subcellularLocation>
</comment>
<sequence>MSKSFNRDTSGDESRGPEGDATIERELENLLKNKATDYQAWQKLKVKYGNNPDLMQKILEAYKHKLQKIYKKARKFKELMFDKYSRMGLSYGEMVKKAMKYKRKYKFTDEEFDMFTLLALTDKSNAYATEISTTKMAKTLGYDAFLAASSKLDVPANELSVVEEIVTKYGETKALHAQVLLQSLTYQDCAPEALMGVFDEKKHNVYAHIHPIVAALFIPRIRLLDEQMLMANIGYIVHSKTKEMPVNTLPDFNLYWALVTDPNDAACTTMADPITDLKHRFNLQVQLWEAVLNLRQGKYYYDKTDGLIRFMSAIERCKNVIHDAPDLTYVKDEGTILRRLLSAFSLYPTFVSINRIWGMPGTIQTGLPQPMLGQFGYPQSPYEASGMGNVTRVPMITMRLPFTAATGQNAVSLEEALTQPQWFVENKTVVPKSMTIIHSNDVLFFYVGRRYQTINLAKMASPYNFTSLPMTVSGFESLNNFNVNAPRQMTISNELFQLRSVVLVEQATSHDGRPLIVGSSSMIISPVDPVTGTWDETIFKYDPVAPGYPYKDPTTGMYTRERPITLVPSESPFNGQGMSFERKVRCAGTIFLYAKLLSADCIPIAIQTQTTC</sequence>
<dbReference type="InterPro" id="IPR004972">
    <property type="entry name" value="P4B"/>
</dbReference>
<reference evidence="4" key="1">
    <citation type="submission" date="2018-10" db="EMBL/GenBank/DDBJ databases">
        <title>Hidden diversity of soil giant viruses.</title>
        <authorList>
            <person name="Schulz F."/>
            <person name="Alteio L."/>
            <person name="Goudeau D."/>
            <person name="Ryan E.M."/>
            <person name="Malmstrom R.R."/>
            <person name="Blanchard J."/>
            <person name="Woyke T."/>
        </authorList>
    </citation>
    <scope>NUCLEOTIDE SEQUENCE</scope>
    <source>
        <strain evidence="4">BAV1</strain>
    </source>
</reference>
<dbReference type="GO" id="GO:0044423">
    <property type="term" value="C:virion component"/>
    <property type="evidence" value="ECO:0007669"/>
    <property type="project" value="UniProtKB-KW"/>
</dbReference>
<gene>
    <name evidence="4" type="ORF">Barrevirus20_5</name>
</gene>
<evidence type="ECO:0000256" key="1">
    <source>
        <dbReference type="ARBA" id="ARBA00004328"/>
    </source>
</evidence>
<feature type="region of interest" description="Disordered" evidence="3">
    <location>
        <begin position="1"/>
        <end position="22"/>
    </location>
</feature>